<sequence>MTFFMTPPGRHQLPPLPYLYNALEPVISSATLRFHHDHHHKSYVDDSNKAELKLVEARQKKDFALVKHWERELAFNGSGHILHSIYWTVMAPAGSGGQPGAQTINQINNYFGSFPAFQEQFSEAATKVEASGWAVLVWQPAWGHLEILNAEKHQNLTQWGGIPILVLDAWEHAYYLDYQYRRADYVKSWWQLVNWFEVEKRLLLAMQSQIPLTL</sequence>
<evidence type="ECO:0000259" key="8">
    <source>
        <dbReference type="Pfam" id="PF02777"/>
    </source>
</evidence>
<dbReference type="PROSITE" id="PS00088">
    <property type="entry name" value="SOD_MN"/>
    <property type="match status" value="1"/>
</dbReference>
<comment type="caution">
    <text evidence="9">The sequence shown here is derived from an EMBL/GenBank/DDBJ whole genome shotgun (WGS) entry which is preliminary data.</text>
</comment>
<dbReference type="InterPro" id="IPR050265">
    <property type="entry name" value="Fe/Mn_Superoxide_Dismutase"/>
</dbReference>
<dbReference type="EC" id="1.15.1.1" evidence="2 6"/>
<dbReference type="AlphaFoldDB" id="A0A9X4H3S2"/>
<dbReference type="InterPro" id="IPR001189">
    <property type="entry name" value="Mn/Fe_SOD"/>
</dbReference>
<comment type="catalytic activity">
    <reaction evidence="6">
        <text>2 superoxide + 2 H(+) = H2O2 + O2</text>
        <dbReference type="Rhea" id="RHEA:20696"/>
        <dbReference type="ChEBI" id="CHEBI:15378"/>
        <dbReference type="ChEBI" id="CHEBI:15379"/>
        <dbReference type="ChEBI" id="CHEBI:16240"/>
        <dbReference type="ChEBI" id="CHEBI:18421"/>
        <dbReference type="EC" id="1.15.1.1"/>
    </reaction>
</comment>
<evidence type="ECO:0000256" key="2">
    <source>
        <dbReference type="ARBA" id="ARBA00012682"/>
    </source>
</evidence>
<dbReference type="Proteomes" id="UP001154312">
    <property type="component" value="Unassembled WGS sequence"/>
</dbReference>
<dbReference type="SUPFAM" id="SSF54719">
    <property type="entry name" value="Fe,Mn superoxide dismutase (SOD), C-terminal domain"/>
    <property type="match status" value="1"/>
</dbReference>
<dbReference type="Gene3D" id="1.10.287.990">
    <property type="entry name" value="Fe,Mn superoxide dismutase (SOD) domain"/>
    <property type="match status" value="1"/>
</dbReference>
<dbReference type="GO" id="GO:0004784">
    <property type="term" value="F:superoxide dismutase activity"/>
    <property type="evidence" value="ECO:0007669"/>
    <property type="project" value="UniProtKB-EC"/>
</dbReference>
<reference evidence="9" key="1">
    <citation type="submission" date="2022-02" db="EMBL/GenBank/DDBJ databases">
        <authorList>
            <person name="Leng L."/>
        </authorList>
    </citation>
    <scope>NUCLEOTIDE SEQUENCE</scope>
    <source>
        <strain evidence="9">JI</strain>
    </source>
</reference>
<dbReference type="GO" id="GO:0046872">
    <property type="term" value="F:metal ion binding"/>
    <property type="evidence" value="ECO:0007669"/>
    <property type="project" value="UniProtKB-KW"/>
</dbReference>
<evidence type="ECO:0000256" key="4">
    <source>
        <dbReference type="ARBA" id="ARBA00023002"/>
    </source>
</evidence>
<keyword evidence="10" id="KW-1185">Reference proteome</keyword>
<evidence type="ECO:0000256" key="6">
    <source>
        <dbReference type="RuleBase" id="RU000414"/>
    </source>
</evidence>
<dbReference type="Pfam" id="PF02777">
    <property type="entry name" value="Sod_Fe_C"/>
    <property type="match status" value="1"/>
</dbReference>
<gene>
    <name evidence="9" type="ORF">L7E55_01940</name>
</gene>
<dbReference type="InterPro" id="IPR036324">
    <property type="entry name" value="Mn/Fe_SOD_N_sf"/>
</dbReference>
<dbReference type="PIRSF" id="PIRSF000349">
    <property type="entry name" value="SODismutase"/>
    <property type="match status" value="1"/>
</dbReference>
<feature type="domain" description="Manganese/iron superoxide dismutase C-terminal" evidence="8">
    <location>
        <begin position="102"/>
        <end position="201"/>
    </location>
</feature>
<keyword evidence="4 6" id="KW-0560">Oxidoreductase</keyword>
<evidence type="ECO:0000256" key="3">
    <source>
        <dbReference type="ARBA" id="ARBA00022723"/>
    </source>
</evidence>
<name>A0A9X4H3S2_9FIRM</name>
<dbReference type="InterPro" id="IPR036314">
    <property type="entry name" value="SOD_C_sf"/>
</dbReference>
<feature type="binding site" evidence="5">
    <location>
        <position position="172"/>
    </location>
    <ligand>
        <name>Mn(2+)</name>
        <dbReference type="ChEBI" id="CHEBI:29035"/>
    </ligand>
</feature>
<dbReference type="Gene3D" id="3.55.40.20">
    <property type="entry name" value="Iron/manganese superoxide dismutase, C-terminal domain"/>
    <property type="match status" value="1"/>
</dbReference>
<dbReference type="InterPro" id="IPR019832">
    <property type="entry name" value="Mn/Fe_SOD_C"/>
</dbReference>
<dbReference type="RefSeq" id="WP_277442302.1">
    <property type="nucleotide sequence ID" value="NZ_JAKOAV010000002.1"/>
</dbReference>
<proteinExistence type="inferred from homology"/>
<dbReference type="EMBL" id="JAKOAV010000002">
    <property type="protein sequence ID" value="MDF9407127.1"/>
    <property type="molecule type" value="Genomic_DNA"/>
</dbReference>
<accession>A0A9X4H3S2</accession>
<feature type="binding site" evidence="5">
    <location>
        <position position="168"/>
    </location>
    <ligand>
        <name>Mn(2+)</name>
        <dbReference type="ChEBI" id="CHEBI:29035"/>
    </ligand>
</feature>
<dbReference type="PRINTS" id="PR01703">
    <property type="entry name" value="MNSODISMTASE"/>
</dbReference>
<evidence type="ECO:0000259" key="7">
    <source>
        <dbReference type="Pfam" id="PF00081"/>
    </source>
</evidence>
<dbReference type="FunFam" id="3.55.40.20:FF:000004">
    <property type="entry name" value="Superoxide dismutase [Fe]"/>
    <property type="match status" value="1"/>
</dbReference>
<dbReference type="PANTHER" id="PTHR11404">
    <property type="entry name" value="SUPEROXIDE DISMUTASE 2"/>
    <property type="match status" value="1"/>
</dbReference>
<evidence type="ECO:0000256" key="5">
    <source>
        <dbReference type="PIRSR" id="PIRSR000349-1"/>
    </source>
</evidence>
<feature type="binding site" evidence="5">
    <location>
        <position position="83"/>
    </location>
    <ligand>
        <name>Mn(2+)</name>
        <dbReference type="ChEBI" id="CHEBI:29035"/>
    </ligand>
</feature>
<feature type="domain" description="Manganese/iron superoxide dismutase N-terminal" evidence="7">
    <location>
        <begin position="11"/>
        <end position="91"/>
    </location>
</feature>
<protein>
    <recommendedName>
        <fullName evidence="2 6">Superoxide dismutase</fullName>
        <ecNumber evidence="2 6">1.15.1.1</ecNumber>
    </recommendedName>
</protein>
<evidence type="ECO:0000256" key="1">
    <source>
        <dbReference type="ARBA" id="ARBA00008714"/>
    </source>
</evidence>
<comment type="function">
    <text evidence="6">Destroys radicals which are normally produced within the cells and which are toxic to biological systems.</text>
</comment>
<feature type="binding site" evidence="5">
    <location>
        <position position="35"/>
    </location>
    <ligand>
        <name>Mn(2+)</name>
        <dbReference type="ChEBI" id="CHEBI:29035"/>
    </ligand>
</feature>
<evidence type="ECO:0000313" key="9">
    <source>
        <dbReference type="EMBL" id="MDF9407127.1"/>
    </source>
</evidence>
<evidence type="ECO:0000313" key="10">
    <source>
        <dbReference type="Proteomes" id="UP001154312"/>
    </source>
</evidence>
<keyword evidence="3 5" id="KW-0479">Metal-binding</keyword>
<comment type="similarity">
    <text evidence="1 6">Belongs to the iron/manganese superoxide dismutase family.</text>
</comment>
<dbReference type="PANTHER" id="PTHR11404:SF6">
    <property type="entry name" value="SUPEROXIDE DISMUTASE [MN], MITOCHONDRIAL"/>
    <property type="match status" value="1"/>
</dbReference>
<dbReference type="InterPro" id="IPR019831">
    <property type="entry name" value="Mn/Fe_SOD_N"/>
</dbReference>
<dbReference type="InterPro" id="IPR019833">
    <property type="entry name" value="Mn/Fe_SOD_BS"/>
</dbReference>
<dbReference type="Pfam" id="PF00081">
    <property type="entry name" value="Sod_Fe_N"/>
    <property type="match status" value="1"/>
</dbReference>
<organism evidence="9 10">
    <name type="scientific">Pelotomaculum isophthalicicum JI</name>
    <dbReference type="NCBI Taxonomy" id="947010"/>
    <lineage>
        <taxon>Bacteria</taxon>
        <taxon>Bacillati</taxon>
        <taxon>Bacillota</taxon>
        <taxon>Clostridia</taxon>
        <taxon>Eubacteriales</taxon>
        <taxon>Desulfotomaculaceae</taxon>
        <taxon>Pelotomaculum</taxon>
    </lineage>
</organism>
<dbReference type="SUPFAM" id="SSF46609">
    <property type="entry name" value="Fe,Mn superoxide dismutase (SOD), N-terminal domain"/>
    <property type="match status" value="1"/>
</dbReference>